<dbReference type="InterPro" id="IPR020476">
    <property type="entry name" value="Nudix_hydrolase"/>
</dbReference>
<evidence type="ECO:0000256" key="3">
    <source>
        <dbReference type="RuleBase" id="RU003476"/>
    </source>
</evidence>
<evidence type="ECO:0000256" key="1">
    <source>
        <dbReference type="ARBA" id="ARBA00005582"/>
    </source>
</evidence>
<dbReference type="InterPro" id="IPR015797">
    <property type="entry name" value="NUDIX_hydrolase-like_dom_sf"/>
</dbReference>
<proteinExistence type="inferred from homology"/>
<dbReference type="SMART" id="SM00855">
    <property type="entry name" value="PGAM"/>
    <property type="match status" value="1"/>
</dbReference>
<keyword evidence="2 3" id="KW-0378">Hydrolase</keyword>
<dbReference type="PANTHER" id="PTHR21340:SF0">
    <property type="entry name" value="BIS(5'-NUCLEOSYL)-TETRAPHOSPHATASE [ASYMMETRICAL]"/>
    <property type="match status" value="1"/>
</dbReference>
<comment type="similarity">
    <text evidence="1 3">Belongs to the Nudix hydrolase family.</text>
</comment>
<dbReference type="InterPro" id="IPR029033">
    <property type="entry name" value="His_PPase_superfam"/>
</dbReference>
<dbReference type="CDD" id="cd07067">
    <property type="entry name" value="HP_PGM_like"/>
    <property type="match status" value="1"/>
</dbReference>
<organism evidence="5 6">
    <name type="scientific">Nocardioides phosphati</name>
    <dbReference type="NCBI Taxonomy" id="1867775"/>
    <lineage>
        <taxon>Bacteria</taxon>
        <taxon>Bacillati</taxon>
        <taxon>Actinomycetota</taxon>
        <taxon>Actinomycetes</taxon>
        <taxon>Propionibacteriales</taxon>
        <taxon>Nocardioidaceae</taxon>
        <taxon>Nocardioides</taxon>
    </lineage>
</organism>
<accession>A0ABQ2NDB8</accession>
<dbReference type="InterPro" id="IPR000086">
    <property type="entry name" value="NUDIX_hydrolase_dom"/>
</dbReference>
<dbReference type="PANTHER" id="PTHR21340">
    <property type="entry name" value="DIADENOSINE 5,5-P1,P4-TETRAPHOSPHATE PYROPHOSPHOHYDROLASE MUTT"/>
    <property type="match status" value="1"/>
</dbReference>
<dbReference type="InterPro" id="IPR013078">
    <property type="entry name" value="His_Pase_superF_clade-1"/>
</dbReference>
<dbReference type="Pfam" id="PF00293">
    <property type="entry name" value="NUDIX"/>
    <property type="match status" value="1"/>
</dbReference>
<dbReference type="EMBL" id="BMNI01000013">
    <property type="protein sequence ID" value="GGO93645.1"/>
    <property type="molecule type" value="Genomic_DNA"/>
</dbReference>
<dbReference type="SUPFAM" id="SSF55811">
    <property type="entry name" value="Nudix"/>
    <property type="match status" value="1"/>
</dbReference>
<dbReference type="Gene3D" id="3.40.50.1240">
    <property type="entry name" value="Phosphoglycerate mutase-like"/>
    <property type="match status" value="1"/>
</dbReference>
<dbReference type="PROSITE" id="PS00893">
    <property type="entry name" value="NUDIX_BOX"/>
    <property type="match status" value="1"/>
</dbReference>
<keyword evidence="6" id="KW-1185">Reference proteome</keyword>
<dbReference type="Gene3D" id="3.90.79.10">
    <property type="entry name" value="Nucleoside Triphosphate Pyrophosphohydrolase"/>
    <property type="match status" value="1"/>
</dbReference>
<dbReference type="Proteomes" id="UP000655410">
    <property type="component" value="Unassembled WGS sequence"/>
</dbReference>
<dbReference type="SUPFAM" id="SSF53254">
    <property type="entry name" value="Phosphoglycerate mutase-like"/>
    <property type="match status" value="1"/>
</dbReference>
<evidence type="ECO:0000256" key="2">
    <source>
        <dbReference type="ARBA" id="ARBA00022801"/>
    </source>
</evidence>
<dbReference type="PROSITE" id="PS51462">
    <property type="entry name" value="NUDIX"/>
    <property type="match status" value="1"/>
</dbReference>
<reference evidence="6" key="1">
    <citation type="journal article" date="2019" name="Int. J. Syst. Evol. Microbiol.">
        <title>The Global Catalogue of Microorganisms (GCM) 10K type strain sequencing project: providing services to taxonomists for standard genome sequencing and annotation.</title>
        <authorList>
            <consortium name="The Broad Institute Genomics Platform"/>
            <consortium name="The Broad Institute Genome Sequencing Center for Infectious Disease"/>
            <person name="Wu L."/>
            <person name="Ma J."/>
        </authorList>
    </citation>
    <scope>NUCLEOTIDE SEQUENCE [LARGE SCALE GENOMIC DNA]</scope>
    <source>
        <strain evidence="6">CGMCC 4.7371</strain>
    </source>
</reference>
<comment type="caution">
    <text evidence="5">The sequence shown here is derived from an EMBL/GenBank/DDBJ whole genome shotgun (WGS) entry which is preliminary data.</text>
</comment>
<evidence type="ECO:0000313" key="6">
    <source>
        <dbReference type="Proteomes" id="UP000655410"/>
    </source>
</evidence>
<dbReference type="CDD" id="cd03673">
    <property type="entry name" value="NUDIX_Ap6A_hydrolase"/>
    <property type="match status" value="1"/>
</dbReference>
<evidence type="ECO:0000259" key="4">
    <source>
        <dbReference type="PROSITE" id="PS51462"/>
    </source>
</evidence>
<dbReference type="PRINTS" id="PR00502">
    <property type="entry name" value="NUDIXFAMILY"/>
</dbReference>
<name>A0ABQ2NDB8_9ACTN</name>
<dbReference type="InterPro" id="IPR051325">
    <property type="entry name" value="Nudix_hydrolase_domain"/>
</dbReference>
<protein>
    <submittedName>
        <fullName evidence="5">ADP-ribose pyrophosphatase</fullName>
    </submittedName>
</protein>
<dbReference type="InterPro" id="IPR020084">
    <property type="entry name" value="NUDIX_hydrolase_CS"/>
</dbReference>
<dbReference type="Pfam" id="PF00300">
    <property type="entry name" value="His_Phos_1"/>
    <property type="match status" value="1"/>
</dbReference>
<evidence type="ECO:0000313" key="5">
    <source>
        <dbReference type="EMBL" id="GGO93645.1"/>
    </source>
</evidence>
<sequence length="278" mass="30931">MVLRRREGLFEVLLVHRPKYDDWSFPKGKLDRGELAPVAAVREVGEETGLAVRLGRPLDDQLYVVQGGRAKVVHYWVARTLDGDDVSAYVANREIDQVAWVPVDEAAALLSYARDRATLQQAVKRRRRTSTLVVLRHGRARSRERWRADDRFRPLLRVGEQQADRLVPLLGAYDVTRLVSSSSTRCVTTLVPYADATGRRVVTDDGLSEEKATDAGVAERIGALVDAAKRTVVCSHRPVLPAVFDALGLADAHLEPGELVVVHHRHGKVLATERHAVH</sequence>
<feature type="domain" description="Nudix hydrolase" evidence="4">
    <location>
        <begin position="1"/>
        <end position="123"/>
    </location>
</feature>
<gene>
    <name evidence="5" type="ORF">GCM10011584_32830</name>
</gene>